<feature type="transmembrane region" description="Helical" evidence="7">
    <location>
        <begin position="227"/>
        <end position="252"/>
    </location>
</feature>
<feature type="transmembrane region" description="Helical" evidence="7">
    <location>
        <begin position="319"/>
        <end position="339"/>
    </location>
</feature>
<feature type="transmembrane region" description="Helical" evidence="7">
    <location>
        <begin position="360"/>
        <end position="381"/>
    </location>
</feature>
<comment type="caution">
    <text evidence="8">The sequence shown here is derived from an EMBL/GenBank/DDBJ whole genome shotgun (WGS) entry which is preliminary data.</text>
</comment>
<dbReference type="Pfam" id="PF07690">
    <property type="entry name" value="MFS_1"/>
    <property type="match status" value="1"/>
</dbReference>
<gene>
    <name evidence="8" type="ORF">ACIGXA_14625</name>
</gene>
<evidence type="ECO:0000313" key="9">
    <source>
        <dbReference type="Proteomes" id="UP001614394"/>
    </source>
</evidence>
<proteinExistence type="predicted"/>
<keyword evidence="9" id="KW-1185">Reference proteome</keyword>
<dbReference type="SUPFAM" id="SSF103473">
    <property type="entry name" value="MFS general substrate transporter"/>
    <property type="match status" value="1"/>
</dbReference>
<feature type="transmembrane region" description="Helical" evidence="7">
    <location>
        <begin position="94"/>
        <end position="113"/>
    </location>
</feature>
<feature type="transmembrane region" description="Helical" evidence="7">
    <location>
        <begin position="63"/>
        <end position="82"/>
    </location>
</feature>
<dbReference type="PANTHER" id="PTHR23517:SF2">
    <property type="entry name" value="MULTIDRUG RESISTANCE PROTEIN MDTH"/>
    <property type="match status" value="1"/>
</dbReference>
<evidence type="ECO:0000256" key="3">
    <source>
        <dbReference type="ARBA" id="ARBA00022475"/>
    </source>
</evidence>
<protein>
    <submittedName>
        <fullName evidence="8">MFS transporter</fullName>
    </submittedName>
</protein>
<dbReference type="RefSeq" id="WP_399648549.1">
    <property type="nucleotide sequence ID" value="NZ_JBITYG010000004.1"/>
</dbReference>
<accession>A0ABW8C5P9</accession>
<dbReference type="InterPro" id="IPR050171">
    <property type="entry name" value="MFS_Transporters"/>
</dbReference>
<keyword evidence="5 7" id="KW-1133">Transmembrane helix</keyword>
<evidence type="ECO:0000256" key="2">
    <source>
        <dbReference type="ARBA" id="ARBA00022448"/>
    </source>
</evidence>
<keyword evidence="2" id="KW-0813">Transport</keyword>
<comment type="subcellular location">
    <subcellularLocation>
        <location evidence="1">Cell membrane</location>
        <topology evidence="1">Multi-pass membrane protein</topology>
    </subcellularLocation>
</comment>
<dbReference type="PANTHER" id="PTHR23517">
    <property type="entry name" value="RESISTANCE PROTEIN MDTM, PUTATIVE-RELATED-RELATED"/>
    <property type="match status" value="1"/>
</dbReference>
<organism evidence="8 9">
    <name type="scientific">Streptomyces fildesensis</name>
    <dbReference type="NCBI Taxonomy" id="375757"/>
    <lineage>
        <taxon>Bacteria</taxon>
        <taxon>Bacillati</taxon>
        <taxon>Actinomycetota</taxon>
        <taxon>Actinomycetes</taxon>
        <taxon>Kitasatosporales</taxon>
        <taxon>Streptomycetaceae</taxon>
        <taxon>Streptomyces</taxon>
    </lineage>
</organism>
<feature type="transmembrane region" description="Helical" evidence="7">
    <location>
        <begin position="293"/>
        <end position="313"/>
    </location>
</feature>
<evidence type="ECO:0000256" key="7">
    <source>
        <dbReference type="SAM" id="Phobius"/>
    </source>
</evidence>
<keyword evidence="3" id="KW-1003">Cell membrane</keyword>
<reference evidence="8 9" key="1">
    <citation type="submission" date="2024-10" db="EMBL/GenBank/DDBJ databases">
        <title>The Natural Products Discovery Center: Release of the First 8490 Sequenced Strains for Exploring Actinobacteria Biosynthetic Diversity.</title>
        <authorList>
            <person name="Kalkreuter E."/>
            <person name="Kautsar S.A."/>
            <person name="Yang D."/>
            <person name="Bader C.D."/>
            <person name="Teijaro C.N."/>
            <person name="Fluegel L."/>
            <person name="Davis C.M."/>
            <person name="Simpson J.R."/>
            <person name="Lauterbach L."/>
            <person name="Steele A.D."/>
            <person name="Gui C."/>
            <person name="Meng S."/>
            <person name="Li G."/>
            <person name="Viehrig K."/>
            <person name="Ye F."/>
            <person name="Su P."/>
            <person name="Kiefer A.F."/>
            <person name="Nichols A."/>
            <person name="Cepeda A.J."/>
            <person name="Yan W."/>
            <person name="Fan B."/>
            <person name="Jiang Y."/>
            <person name="Adhikari A."/>
            <person name="Zheng C.-J."/>
            <person name="Schuster L."/>
            <person name="Cowan T.M."/>
            <person name="Smanski M.J."/>
            <person name="Chevrette M.G."/>
            <person name="De Carvalho L.P.S."/>
            <person name="Shen B."/>
        </authorList>
    </citation>
    <scope>NUCLEOTIDE SEQUENCE [LARGE SCALE GENOMIC DNA]</scope>
    <source>
        <strain evidence="8 9">NPDC053399</strain>
    </source>
</reference>
<feature type="transmembrane region" description="Helical" evidence="7">
    <location>
        <begin position="37"/>
        <end position="57"/>
    </location>
</feature>
<feature type="transmembrane region" description="Helical" evidence="7">
    <location>
        <begin position="258"/>
        <end position="281"/>
    </location>
</feature>
<evidence type="ECO:0000256" key="4">
    <source>
        <dbReference type="ARBA" id="ARBA00022692"/>
    </source>
</evidence>
<feature type="transmembrane region" description="Helical" evidence="7">
    <location>
        <begin position="165"/>
        <end position="190"/>
    </location>
</feature>
<keyword evidence="4 7" id="KW-0812">Transmembrane</keyword>
<dbReference type="Proteomes" id="UP001614394">
    <property type="component" value="Unassembled WGS sequence"/>
</dbReference>
<dbReference type="InterPro" id="IPR036259">
    <property type="entry name" value="MFS_trans_sf"/>
</dbReference>
<evidence type="ECO:0000256" key="6">
    <source>
        <dbReference type="ARBA" id="ARBA00023136"/>
    </source>
</evidence>
<keyword evidence="6 7" id="KW-0472">Membrane</keyword>
<dbReference type="EMBL" id="JBITYG010000004">
    <property type="protein sequence ID" value="MFI9101750.1"/>
    <property type="molecule type" value="Genomic_DNA"/>
</dbReference>
<dbReference type="Gene3D" id="1.20.1250.20">
    <property type="entry name" value="MFS general substrate transporter like domains"/>
    <property type="match status" value="2"/>
</dbReference>
<evidence type="ECO:0000256" key="5">
    <source>
        <dbReference type="ARBA" id="ARBA00022989"/>
    </source>
</evidence>
<sequence length="424" mass="43368">MTGATGRRTGRGPAARIAGIAGLPELRGRGRCVTANVIDSLGNGLLLPLGLLFFITVRHIPAATAGAAASAGQLAALPLTALAGRIMDRAGPKYLAVAANLVCAAGFCGFLVAERPWQVAAAYFTVQTGINGYYTSQRSLTLLVAAGDEPRTWFAFTSSLRNTGLAAGAAIAAAALALWGTGALTALVIADAASYCLAATLFATLNVAPGRPNAPPGRAIRSIDRRYVALVLCNLPYVFAQAILSVLLALYATSALRLPAWSASVLLLVNTVAVALTATAVTAHLAPRAARHAVSVAYAVLALAMAAFAAPALPGLRALAWPALAIGIVLFTVGEILCSPAMAELSTTLGPAAARGSHQALFQMSWSVGGAAAPALFTVLLHRSSLLPWAFEAIVCVLAALAVLPLVPSGSLSPSSRPRRKRTR</sequence>
<dbReference type="InterPro" id="IPR011701">
    <property type="entry name" value="MFS"/>
</dbReference>
<name>A0ABW8C5P9_9ACTN</name>
<evidence type="ECO:0000256" key="1">
    <source>
        <dbReference type="ARBA" id="ARBA00004651"/>
    </source>
</evidence>
<evidence type="ECO:0000313" key="8">
    <source>
        <dbReference type="EMBL" id="MFI9101750.1"/>
    </source>
</evidence>
<feature type="transmembrane region" description="Helical" evidence="7">
    <location>
        <begin position="387"/>
        <end position="412"/>
    </location>
</feature>